<accession>A0A366IBF1</accession>
<dbReference type="RefSeq" id="WP_113920200.1">
    <property type="nucleotide sequence ID" value="NZ_QNRX01000005.1"/>
</dbReference>
<keyword evidence="2" id="KW-1185">Reference proteome</keyword>
<reference evidence="1 2" key="1">
    <citation type="submission" date="2018-06" db="EMBL/GenBank/DDBJ databases">
        <title>Genomic Encyclopedia of Type Strains, Phase IV (KMG-IV): sequencing the most valuable type-strain genomes for metagenomic binning, comparative biology and taxonomic classification.</title>
        <authorList>
            <person name="Goeker M."/>
        </authorList>
    </citation>
    <scope>NUCLEOTIDE SEQUENCE [LARGE SCALE GENOMIC DNA]</scope>
    <source>
        <strain evidence="1 2">DSM 22112</strain>
    </source>
</reference>
<evidence type="ECO:0000313" key="1">
    <source>
        <dbReference type="EMBL" id="RBP66770.1"/>
    </source>
</evidence>
<organism evidence="1 2">
    <name type="scientific">Alkalibaculum bacchi</name>
    <dbReference type="NCBI Taxonomy" id="645887"/>
    <lineage>
        <taxon>Bacteria</taxon>
        <taxon>Bacillati</taxon>
        <taxon>Bacillota</taxon>
        <taxon>Clostridia</taxon>
        <taxon>Eubacteriales</taxon>
        <taxon>Eubacteriaceae</taxon>
        <taxon>Alkalibaculum</taxon>
    </lineage>
</organism>
<dbReference type="OrthoDB" id="2858798at2"/>
<evidence type="ECO:0000313" key="2">
    <source>
        <dbReference type="Proteomes" id="UP000253490"/>
    </source>
</evidence>
<dbReference type="Pfam" id="PF19640">
    <property type="entry name" value="DUF6143"/>
    <property type="match status" value="1"/>
</dbReference>
<dbReference type="AlphaFoldDB" id="A0A366IBF1"/>
<dbReference type="Proteomes" id="UP000253490">
    <property type="component" value="Unassembled WGS sequence"/>
</dbReference>
<gene>
    <name evidence="1" type="ORF">DES36_105155</name>
</gene>
<proteinExistence type="predicted"/>
<protein>
    <submittedName>
        <fullName evidence="1">Uncharacterized protein</fullName>
    </submittedName>
</protein>
<sequence>MPHDVINYIYHTKDMKSQEIVSIPVSLDRSSQGKYFVGQTKPLFVSDEKIAWAGLVNPCNSGVNLFANVFTVSNFSEDYITAEIWLNTDFPKEANISRMVSPTNTSLCPHPQNKVAIKFIKSTNRFPQDGVNVYRRIVPPNTTLVGEEDGKFIEAPGGNYTLILKSPSIDLDKIIVAFGWWEEPIDLATVEKRD</sequence>
<dbReference type="EMBL" id="QNRX01000005">
    <property type="protein sequence ID" value="RBP66770.1"/>
    <property type="molecule type" value="Genomic_DNA"/>
</dbReference>
<name>A0A366IBF1_9FIRM</name>
<dbReference type="InterPro" id="IPR046141">
    <property type="entry name" value="DUF6143"/>
</dbReference>
<comment type="caution">
    <text evidence="1">The sequence shown here is derived from an EMBL/GenBank/DDBJ whole genome shotgun (WGS) entry which is preliminary data.</text>
</comment>